<feature type="chain" id="PRO_5042891960" evidence="2">
    <location>
        <begin position="17"/>
        <end position="499"/>
    </location>
</feature>
<feature type="region of interest" description="Disordered" evidence="1">
    <location>
        <begin position="39"/>
        <end position="66"/>
    </location>
</feature>
<gene>
    <name evidence="3" type="ORF">LTR97_006799</name>
</gene>
<feature type="signal peptide" evidence="2">
    <location>
        <begin position="1"/>
        <end position="16"/>
    </location>
</feature>
<sequence>MKLSSIILALPSLAQAAQYSDDDYRSGRVHEMVLNRKESQESFARHKANGDHDSRKRPSWSRWGQRGNWRQRNDHIKCRDGLAVAEAGNANQTFRCNNVDMYDFKSHADLGSWGGEGSDTWGWVSDTGREFVAIGQFDGTAFAEITNKGKLVYLGRLPQQSVGSVWRDMKGFGHYLVVGSEAIGSGVQIFDWTKLLNLDPASPKNFSTTSDLTGFYDGLPVGRSHNLVINEELGYGVAVGAAPRNDSCAAGLIFLDLSDPTNPTSPGCAGQDGYVHDAQCLVYHGPDTKYEGVDICYGFNEDTLTIYDVTNKTGFNTSKVISKTTYEGVSYTHQGWVLDKDWQDILFLNDELDELDGAGLAANGQPVTYIFDISSLEAPIWTGYYHSSNVKSIDHNMYVQNGLTYQSNYGSGLRIWDVSGVREDPTGGNVEEVAFFDIYPEDDHLEGGGEVEFVGTWGNVPFFPSGFIFVNTIERGGFVLKMSKFSKQASGKWWKRRMT</sequence>
<dbReference type="InterPro" id="IPR027589">
    <property type="entry name" value="Choice_anch_B"/>
</dbReference>
<dbReference type="EMBL" id="JAVRQU010000010">
    <property type="protein sequence ID" value="KAK5697841.1"/>
    <property type="molecule type" value="Genomic_DNA"/>
</dbReference>
<dbReference type="NCBIfam" id="TIGR04312">
    <property type="entry name" value="choice_anch_B"/>
    <property type="match status" value="1"/>
</dbReference>
<proteinExistence type="predicted"/>
<dbReference type="PANTHER" id="PTHR38787">
    <property type="entry name" value="REGULATORY P DOMAIN-CONTAINING PROTEIN"/>
    <property type="match status" value="1"/>
</dbReference>
<dbReference type="Proteomes" id="UP001310594">
    <property type="component" value="Unassembled WGS sequence"/>
</dbReference>
<comment type="caution">
    <text evidence="3">The sequence shown here is derived from an EMBL/GenBank/DDBJ whole genome shotgun (WGS) entry which is preliminary data.</text>
</comment>
<dbReference type="AlphaFoldDB" id="A0AAN7W5F2"/>
<feature type="compositionally biased region" description="Basic and acidic residues" evidence="1">
    <location>
        <begin position="39"/>
        <end position="56"/>
    </location>
</feature>
<keyword evidence="2" id="KW-0732">Signal</keyword>
<dbReference type="PANTHER" id="PTHR38787:SF3">
    <property type="entry name" value="REGULATORY P DOMAIN-CONTAINING PROTEIN"/>
    <property type="match status" value="1"/>
</dbReference>
<reference evidence="3" key="1">
    <citation type="submission" date="2023-08" db="EMBL/GenBank/DDBJ databases">
        <title>Black Yeasts Isolated from many extreme environments.</title>
        <authorList>
            <person name="Coleine C."/>
            <person name="Stajich J.E."/>
            <person name="Selbmann L."/>
        </authorList>
    </citation>
    <scope>NUCLEOTIDE SEQUENCE</scope>
    <source>
        <strain evidence="3">CCFEE 5810</strain>
    </source>
</reference>
<name>A0AAN7W5F2_9PEZI</name>
<protein>
    <submittedName>
        <fullName evidence="3">Uncharacterized protein</fullName>
    </submittedName>
</protein>
<evidence type="ECO:0000256" key="2">
    <source>
        <dbReference type="SAM" id="SignalP"/>
    </source>
</evidence>
<organism evidence="3 4">
    <name type="scientific">Elasticomyces elasticus</name>
    <dbReference type="NCBI Taxonomy" id="574655"/>
    <lineage>
        <taxon>Eukaryota</taxon>
        <taxon>Fungi</taxon>
        <taxon>Dikarya</taxon>
        <taxon>Ascomycota</taxon>
        <taxon>Pezizomycotina</taxon>
        <taxon>Dothideomycetes</taxon>
        <taxon>Dothideomycetidae</taxon>
        <taxon>Mycosphaerellales</taxon>
        <taxon>Teratosphaeriaceae</taxon>
        <taxon>Elasticomyces</taxon>
    </lineage>
</organism>
<accession>A0AAN7W5F2</accession>
<dbReference type="GO" id="GO:0005576">
    <property type="term" value="C:extracellular region"/>
    <property type="evidence" value="ECO:0007669"/>
    <property type="project" value="TreeGrafter"/>
</dbReference>
<evidence type="ECO:0000313" key="3">
    <source>
        <dbReference type="EMBL" id="KAK5697841.1"/>
    </source>
</evidence>
<evidence type="ECO:0000256" key="1">
    <source>
        <dbReference type="SAM" id="MobiDB-lite"/>
    </source>
</evidence>
<evidence type="ECO:0000313" key="4">
    <source>
        <dbReference type="Proteomes" id="UP001310594"/>
    </source>
</evidence>